<dbReference type="PROSITE" id="PS50263">
    <property type="entry name" value="CN_HYDROLASE"/>
    <property type="match status" value="1"/>
</dbReference>
<evidence type="ECO:0000256" key="2">
    <source>
        <dbReference type="ARBA" id="ARBA00034122"/>
    </source>
</evidence>
<dbReference type="CDD" id="cd07573">
    <property type="entry name" value="CPA"/>
    <property type="match status" value="1"/>
</dbReference>
<keyword evidence="5" id="KW-1185">Reference proteome</keyword>
<comment type="caution">
    <text evidence="4">The sequence shown here is derived from an EMBL/GenBank/DDBJ whole genome shotgun (WGS) entry which is preliminary data.</text>
</comment>
<dbReference type="PANTHER" id="PTHR43674:SF2">
    <property type="entry name" value="BETA-UREIDOPROPIONASE"/>
    <property type="match status" value="1"/>
</dbReference>
<comment type="similarity">
    <text evidence="2">Belongs to the carbon-nitrogen hydrolase superfamily.</text>
</comment>
<dbReference type="EMBL" id="JBHSEH010000002">
    <property type="protein sequence ID" value="MFC4424698.1"/>
    <property type="molecule type" value="Genomic_DNA"/>
</dbReference>
<dbReference type="NCBIfam" id="TIGR03381">
    <property type="entry name" value="agmatine_aguB"/>
    <property type="match status" value="1"/>
</dbReference>
<proteinExistence type="inferred from homology"/>
<name>A0ABV8XJ38_9DEIO</name>
<dbReference type="Proteomes" id="UP001595998">
    <property type="component" value="Unassembled WGS sequence"/>
</dbReference>
<evidence type="ECO:0000256" key="1">
    <source>
        <dbReference type="ARBA" id="ARBA00022801"/>
    </source>
</evidence>
<sequence length="297" mass="33305">MSRTPDTVTVAAVQMHVTGELEDNVKRAEAHVRDAARQGAQVVLLPELFENLYFCQVEREDYFGLAHPVEGHPFIGRFQNLAQELGVVLPLSYFEAAGQAHYNSLVCIDADGTLLGNYRKTHIPDGPGYEEKYYFNPGDTGFKVWASRYGRLGVGICWDQWYPETARVMMLQGADFLLYPTAIGTEPAEVETPNSHHMWQRAMIGHAVSNSTYVVASNRIGTERVGDLEQTYYGHSFVSDYTGHIVAEFGETEEGPLLQRLDLAEARKFRAGMGFFRDRRPELYGALLTTDGVTRRG</sequence>
<dbReference type="Gene3D" id="3.60.110.10">
    <property type="entry name" value="Carbon-nitrogen hydrolase"/>
    <property type="match status" value="1"/>
</dbReference>
<dbReference type="Pfam" id="PF00795">
    <property type="entry name" value="CN_hydrolase"/>
    <property type="match status" value="1"/>
</dbReference>
<dbReference type="InterPro" id="IPR003010">
    <property type="entry name" value="C-N_Hydrolase"/>
</dbReference>
<dbReference type="EC" id="3.5.1.53" evidence="4"/>
<dbReference type="GO" id="GO:0050126">
    <property type="term" value="F:N-carbamoylputrescine amidase activity"/>
    <property type="evidence" value="ECO:0007669"/>
    <property type="project" value="UniProtKB-EC"/>
</dbReference>
<dbReference type="InterPro" id="IPR036526">
    <property type="entry name" value="C-N_Hydrolase_sf"/>
</dbReference>
<evidence type="ECO:0000313" key="5">
    <source>
        <dbReference type="Proteomes" id="UP001595998"/>
    </source>
</evidence>
<evidence type="ECO:0000259" key="3">
    <source>
        <dbReference type="PROSITE" id="PS50263"/>
    </source>
</evidence>
<dbReference type="InterPro" id="IPR017755">
    <property type="entry name" value="N-carbamoylputrescine_amidase"/>
</dbReference>
<protein>
    <submittedName>
        <fullName evidence="4">N-carbamoylputrescine amidase</fullName>
        <ecNumber evidence="4">3.5.1.53</ecNumber>
    </submittedName>
</protein>
<keyword evidence="1 4" id="KW-0378">Hydrolase</keyword>
<dbReference type="RefSeq" id="WP_380035029.1">
    <property type="nucleotide sequence ID" value="NZ_JBHSEH010000002.1"/>
</dbReference>
<accession>A0ABV8XJ38</accession>
<dbReference type="SUPFAM" id="SSF56317">
    <property type="entry name" value="Carbon-nitrogen hydrolase"/>
    <property type="match status" value="1"/>
</dbReference>
<evidence type="ECO:0000313" key="4">
    <source>
        <dbReference type="EMBL" id="MFC4424698.1"/>
    </source>
</evidence>
<feature type="domain" description="CN hydrolase" evidence="3">
    <location>
        <begin position="8"/>
        <end position="263"/>
    </location>
</feature>
<organism evidence="4 5">
    <name type="scientific">Deinococcus navajonensis</name>
    <dbReference type="NCBI Taxonomy" id="309884"/>
    <lineage>
        <taxon>Bacteria</taxon>
        <taxon>Thermotogati</taxon>
        <taxon>Deinococcota</taxon>
        <taxon>Deinococci</taxon>
        <taxon>Deinococcales</taxon>
        <taxon>Deinococcaceae</taxon>
        <taxon>Deinococcus</taxon>
    </lineage>
</organism>
<reference evidence="5" key="1">
    <citation type="journal article" date="2019" name="Int. J. Syst. Evol. Microbiol.">
        <title>The Global Catalogue of Microorganisms (GCM) 10K type strain sequencing project: providing services to taxonomists for standard genome sequencing and annotation.</title>
        <authorList>
            <consortium name="The Broad Institute Genomics Platform"/>
            <consortium name="The Broad Institute Genome Sequencing Center for Infectious Disease"/>
            <person name="Wu L."/>
            <person name="Ma J."/>
        </authorList>
    </citation>
    <scope>NUCLEOTIDE SEQUENCE [LARGE SCALE GENOMIC DNA]</scope>
    <source>
        <strain evidence="5">CCUG 56029</strain>
    </source>
</reference>
<dbReference type="PANTHER" id="PTHR43674">
    <property type="entry name" value="NITRILASE C965.09-RELATED"/>
    <property type="match status" value="1"/>
</dbReference>
<gene>
    <name evidence="4" type="primary">aguB</name>
    <name evidence="4" type="ORF">ACFOZ9_00635</name>
</gene>
<dbReference type="InterPro" id="IPR050345">
    <property type="entry name" value="Aliph_Amidase/BUP"/>
</dbReference>